<dbReference type="InterPro" id="IPR039935">
    <property type="entry name" value="YML079W-like"/>
</dbReference>
<dbReference type="Gene3D" id="2.60.120.10">
    <property type="entry name" value="Jelly Rolls"/>
    <property type="match status" value="1"/>
</dbReference>
<accession>A0A0P9CU40</accession>
<comment type="caution">
    <text evidence="2">The sequence shown here is derived from an EMBL/GenBank/DDBJ whole genome shotgun (WGS) entry which is preliminary data.</text>
</comment>
<protein>
    <recommendedName>
        <fullName evidence="1">DUF985 domain-containing protein</fullName>
    </recommendedName>
</protein>
<dbReference type="Proteomes" id="UP000050509">
    <property type="component" value="Unassembled WGS sequence"/>
</dbReference>
<dbReference type="Pfam" id="PF06172">
    <property type="entry name" value="Cupin_5"/>
    <property type="match status" value="1"/>
</dbReference>
<dbReference type="SUPFAM" id="SSF51182">
    <property type="entry name" value="RmlC-like cupins"/>
    <property type="match status" value="1"/>
</dbReference>
<dbReference type="AlphaFoldDB" id="A0A0P9CU40"/>
<proteinExistence type="predicted"/>
<feature type="domain" description="DUF985" evidence="1">
    <location>
        <begin position="6"/>
        <end position="145"/>
    </location>
</feature>
<reference evidence="2 3" key="1">
    <citation type="submission" date="2015-09" db="EMBL/GenBank/DDBJ databases">
        <title>Draft genome sequence of Kouleothrix aurantiaca JCM 19913.</title>
        <authorList>
            <person name="Hemp J."/>
        </authorList>
    </citation>
    <scope>NUCLEOTIDE SEQUENCE [LARGE SCALE GENOMIC DNA]</scope>
    <source>
        <strain evidence="2 3">COM-B</strain>
    </source>
</reference>
<gene>
    <name evidence="2" type="ORF">SE17_32160</name>
</gene>
<dbReference type="InterPro" id="IPR014710">
    <property type="entry name" value="RmlC-like_jellyroll"/>
</dbReference>
<dbReference type="PANTHER" id="PTHR33387:SF3">
    <property type="entry name" value="DUF985 DOMAIN-CONTAINING PROTEIN"/>
    <property type="match status" value="1"/>
</dbReference>
<dbReference type="PANTHER" id="PTHR33387">
    <property type="entry name" value="RMLC-LIKE JELLY ROLL FOLD PROTEIN"/>
    <property type="match status" value="1"/>
</dbReference>
<organism evidence="2 3">
    <name type="scientific">Kouleothrix aurantiaca</name>
    <dbReference type="NCBI Taxonomy" id="186479"/>
    <lineage>
        <taxon>Bacteria</taxon>
        <taxon>Bacillati</taxon>
        <taxon>Chloroflexota</taxon>
        <taxon>Chloroflexia</taxon>
        <taxon>Chloroflexales</taxon>
        <taxon>Roseiflexineae</taxon>
        <taxon>Roseiflexaceae</taxon>
        <taxon>Kouleothrix</taxon>
    </lineage>
</organism>
<dbReference type="EMBL" id="LJCR01001916">
    <property type="protein sequence ID" value="KPV49519.1"/>
    <property type="molecule type" value="Genomic_DNA"/>
</dbReference>
<evidence type="ECO:0000313" key="3">
    <source>
        <dbReference type="Proteomes" id="UP000050509"/>
    </source>
</evidence>
<dbReference type="CDD" id="cd06121">
    <property type="entry name" value="cupin_YML079wp"/>
    <property type="match status" value="1"/>
</dbReference>
<dbReference type="InterPro" id="IPR009327">
    <property type="entry name" value="Cupin_DUF985"/>
</dbReference>
<name>A0A0P9CU40_9CHLR</name>
<keyword evidence="3" id="KW-1185">Reference proteome</keyword>
<dbReference type="InterPro" id="IPR011051">
    <property type="entry name" value="RmlC_Cupin_sf"/>
</dbReference>
<sequence>MYTADELIALLDLQPLPIEGGFIRRTYTAADRVSAEALPRRYGSPRDFCGAIYYLLGPGDFSALHRLRTDEIYHFYLGDPVELLMLHPDGSHSVHTLGPDLRAGQAVQLVVPRDVWQGSHLVAGGGCALLGTTMAPAYEQEDFEIGTRDALVSAYPACAERISALTRE</sequence>
<evidence type="ECO:0000313" key="2">
    <source>
        <dbReference type="EMBL" id="KPV49519.1"/>
    </source>
</evidence>
<evidence type="ECO:0000259" key="1">
    <source>
        <dbReference type="Pfam" id="PF06172"/>
    </source>
</evidence>